<keyword evidence="2" id="KW-1185">Reference proteome</keyword>
<proteinExistence type="predicted"/>
<organism evidence="1 2">
    <name type="scientific">Rhabdobacter roseus</name>
    <dbReference type="NCBI Taxonomy" id="1655419"/>
    <lineage>
        <taxon>Bacteria</taxon>
        <taxon>Pseudomonadati</taxon>
        <taxon>Bacteroidota</taxon>
        <taxon>Cytophagia</taxon>
        <taxon>Cytophagales</taxon>
        <taxon>Cytophagaceae</taxon>
        <taxon>Rhabdobacter</taxon>
    </lineage>
</organism>
<reference evidence="1 2" key="1">
    <citation type="submission" date="2020-08" db="EMBL/GenBank/DDBJ databases">
        <title>Genomic Encyclopedia of Type Strains, Phase IV (KMG-IV): sequencing the most valuable type-strain genomes for metagenomic binning, comparative biology and taxonomic classification.</title>
        <authorList>
            <person name="Goeker M."/>
        </authorList>
    </citation>
    <scope>NUCLEOTIDE SEQUENCE [LARGE SCALE GENOMIC DNA]</scope>
    <source>
        <strain evidence="1 2">DSM 105074</strain>
    </source>
</reference>
<dbReference type="Pfam" id="PF10504">
    <property type="entry name" value="DUF2452"/>
    <property type="match status" value="1"/>
</dbReference>
<evidence type="ECO:0000313" key="1">
    <source>
        <dbReference type="EMBL" id="MBB5283313.1"/>
    </source>
</evidence>
<sequence length="146" mass="16467">MLEFESDDEKIAQNPGLMEYAHTAGGAVIRPEDQGKVKGRAVLAMRQQTDMQMAQLYQQMQLLAEQAKAIRQRVDVSERIYSAQMSFEPLIGNTYYLYERTDGTDVLSLIGPGEWGRSRPFKQFVATVRLLADHTWDVSYTDGSAA</sequence>
<dbReference type="EMBL" id="JACHGF010000002">
    <property type="protein sequence ID" value="MBB5283313.1"/>
    <property type="molecule type" value="Genomic_DNA"/>
</dbReference>
<evidence type="ECO:0008006" key="3">
    <source>
        <dbReference type="Google" id="ProtNLM"/>
    </source>
</evidence>
<comment type="caution">
    <text evidence="1">The sequence shown here is derived from an EMBL/GenBank/DDBJ whole genome shotgun (WGS) entry which is preliminary data.</text>
</comment>
<protein>
    <recommendedName>
        <fullName evidence="3">DUF2452 domain-containing protein</fullName>
    </recommendedName>
</protein>
<evidence type="ECO:0000313" key="2">
    <source>
        <dbReference type="Proteomes" id="UP000557307"/>
    </source>
</evidence>
<dbReference type="Proteomes" id="UP000557307">
    <property type="component" value="Unassembled WGS sequence"/>
</dbReference>
<gene>
    <name evidence="1" type="ORF">HNQ92_001439</name>
</gene>
<dbReference type="AlphaFoldDB" id="A0A840TQ01"/>
<dbReference type="InterPro" id="IPR019534">
    <property type="entry name" value="DUF2452"/>
</dbReference>
<name>A0A840TQ01_9BACT</name>
<accession>A0A840TQ01</accession>
<dbReference type="RefSeq" id="WP_184172604.1">
    <property type="nucleotide sequence ID" value="NZ_JACHGF010000002.1"/>
</dbReference>